<dbReference type="EMBL" id="AEYI02001170">
    <property type="protein sequence ID" value="KFG40692.1"/>
    <property type="molecule type" value="Genomic_DNA"/>
</dbReference>
<dbReference type="AlphaFoldDB" id="A0A086K8H4"/>
<dbReference type="VEuPathDB" id="ToxoDB:TGP89_309840"/>
<sequence length="382" mass="41945">MGGCASSVKRKCQFQTHRNNSCKSISNSAPPDGDRAAGCVSVAAEDAMKPNNGNPASRAAAEAVIPQLPRWGDKVHTAEDVSLEFLPACLVSAEHELLTVSLPDAERQDQMTNNAPLKDHVASSEFPVHNMPDVTCEPRVLLWNEEFGKHVPFAVQRKPSYSELVTAEHSRVTEGCSISCYLSNQTSEQLLRRRSQKSEELEGMRQLLREESAIMPAKDHLMTAKHNAQAGGPVVAVCESRALATSSLALSEKAYHDRPMIETEKNEEQFQVQPSVAATAQAHDLLSCGAPCHLQREKTERPEVEKNDATLEIWHEREDHPLENLVYQPKEDSTACGTSPLGAPSSKADTPTVTQRICSLADGLHIQVIFSNETTPQNQIWN</sequence>
<gene>
    <name evidence="2" type="ORF">TGP89_309840</name>
</gene>
<evidence type="ECO:0000313" key="3">
    <source>
        <dbReference type="Proteomes" id="UP000028828"/>
    </source>
</evidence>
<organism evidence="2 3">
    <name type="scientific">Toxoplasma gondii p89</name>
    <dbReference type="NCBI Taxonomy" id="943119"/>
    <lineage>
        <taxon>Eukaryota</taxon>
        <taxon>Sar</taxon>
        <taxon>Alveolata</taxon>
        <taxon>Apicomplexa</taxon>
        <taxon>Conoidasida</taxon>
        <taxon>Coccidia</taxon>
        <taxon>Eucoccidiorida</taxon>
        <taxon>Eimeriorina</taxon>
        <taxon>Sarcocystidae</taxon>
        <taxon>Toxoplasma</taxon>
    </lineage>
</organism>
<name>A0A086K8H4_TOXGO</name>
<dbReference type="OrthoDB" id="331433at2759"/>
<comment type="caution">
    <text evidence="2">The sequence shown here is derived from an EMBL/GenBank/DDBJ whole genome shotgun (WGS) entry which is preliminary data.</text>
</comment>
<accession>A0A086K8H4</accession>
<evidence type="ECO:0000256" key="1">
    <source>
        <dbReference type="SAM" id="MobiDB-lite"/>
    </source>
</evidence>
<evidence type="ECO:0000313" key="2">
    <source>
        <dbReference type="EMBL" id="KFG40692.1"/>
    </source>
</evidence>
<reference evidence="2 3" key="1">
    <citation type="submission" date="2014-03" db="EMBL/GenBank/DDBJ databases">
        <authorList>
            <person name="Sibley D."/>
            <person name="Venepally P."/>
            <person name="Karamycheva S."/>
            <person name="Hadjithomas M."/>
            <person name="Khan A."/>
            <person name="Brunk B."/>
            <person name="Roos D."/>
            <person name="Caler E."/>
            <person name="Lorenzi H."/>
        </authorList>
    </citation>
    <scope>NUCLEOTIDE SEQUENCE [LARGE SCALE GENOMIC DNA]</scope>
    <source>
        <strain evidence="3">p89</strain>
    </source>
</reference>
<feature type="region of interest" description="Disordered" evidence="1">
    <location>
        <begin position="331"/>
        <end position="350"/>
    </location>
</feature>
<dbReference type="Proteomes" id="UP000028828">
    <property type="component" value="Unassembled WGS sequence"/>
</dbReference>
<proteinExistence type="predicted"/>
<protein>
    <submittedName>
        <fullName evidence="2">Uncharacterized protein</fullName>
    </submittedName>
</protein>